<evidence type="ECO:0000256" key="1">
    <source>
        <dbReference type="SAM" id="Phobius"/>
    </source>
</evidence>
<sequence length="395" mass="42515">MVVSRSTEEPALVVLDPPRSVFRRKRFLLPFGVSAAIALVGAFVLFANGVAALPFQGVTVVRAMMASKSEFFADPEVRRVLMANGVQVHVTDSGGSTEIAKERANPTSFDFVMPSGQLTARQIHDRVGGKPFYPFTTPLVVAAFSDYAKALAKRGVATPQEDTDGLYYTLDMTKFVELTLAGETWNSIPDGGLTNANQIIAQSPDPCRAYSGAAYLAVVAFAANDKHAPTAAEAKAVATKIKPLFEVEGQFGAGIGRTFFSPDGRTFAPVGVIYEHQYLAYQIRTKEQTGSVDHDRVLLYPDAHHHAEPWLIAFSEQGEKVGRLLQEDSRLQRRALELGFRLGRAGSASVGTVLDERGIPKGNPGQGDTETFVAKPDALATMIEELGSCPSGVPL</sequence>
<organism evidence="2 3">
    <name type="scientific">Saccharothrix texasensis</name>
    <dbReference type="NCBI Taxonomy" id="103734"/>
    <lineage>
        <taxon>Bacteria</taxon>
        <taxon>Bacillati</taxon>
        <taxon>Actinomycetota</taxon>
        <taxon>Actinomycetes</taxon>
        <taxon>Pseudonocardiales</taxon>
        <taxon>Pseudonocardiaceae</taxon>
        <taxon>Saccharothrix</taxon>
    </lineage>
</organism>
<evidence type="ECO:0000313" key="2">
    <source>
        <dbReference type="EMBL" id="ROP37368.1"/>
    </source>
</evidence>
<evidence type="ECO:0000313" key="3">
    <source>
        <dbReference type="Proteomes" id="UP000268727"/>
    </source>
</evidence>
<keyword evidence="1" id="KW-0812">Transmembrane</keyword>
<evidence type="ECO:0008006" key="4">
    <source>
        <dbReference type="Google" id="ProtNLM"/>
    </source>
</evidence>
<dbReference type="EMBL" id="RJKM01000001">
    <property type="protein sequence ID" value="ROP37368.1"/>
    <property type="molecule type" value="Genomic_DNA"/>
</dbReference>
<proteinExistence type="predicted"/>
<protein>
    <recommendedName>
        <fullName evidence="4">Extracellular solute-binding protein</fullName>
    </recommendedName>
</protein>
<accession>A0A3N1H4F3</accession>
<dbReference type="Proteomes" id="UP000268727">
    <property type="component" value="Unassembled WGS sequence"/>
</dbReference>
<dbReference type="AlphaFoldDB" id="A0A3N1H4F3"/>
<keyword evidence="3" id="KW-1185">Reference proteome</keyword>
<feature type="transmembrane region" description="Helical" evidence="1">
    <location>
        <begin position="27"/>
        <end position="47"/>
    </location>
</feature>
<comment type="caution">
    <text evidence="2">The sequence shown here is derived from an EMBL/GenBank/DDBJ whole genome shotgun (WGS) entry which is preliminary data.</text>
</comment>
<gene>
    <name evidence="2" type="ORF">EDD40_2680</name>
</gene>
<reference evidence="2 3" key="1">
    <citation type="submission" date="2018-11" db="EMBL/GenBank/DDBJ databases">
        <title>Sequencing the genomes of 1000 actinobacteria strains.</title>
        <authorList>
            <person name="Klenk H.-P."/>
        </authorList>
    </citation>
    <scope>NUCLEOTIDE SEQUENCE [LARGE SCALE GENOMIC DNA]</scope>
    <source>
        <strain evidence="2 3">DSM 44231</strain>
    </source>
</reference>
<keyword evidence="1" id="KW-1133">Transmembrane helix</keyword>
<name>A0A3N1H4F3_9PSEU</name>
<keyword evidence="1" id="KW-0472">Membrane</keyword>